<dbReference type="AlphaFoldDB" id="M1BA99"/>
<evidence type="ECO:0000256" key="2">
    <source>
        <dbReference type="ARBA" id="ARBA00022729"/>
    </source>
</evidence>
<dbReference type="HOGENOM" id="CLU_1629949_0_0_1"/>
<dbReference type="InterPro" id="IPR003137">
    <property type="entry name" value="PA_domain"/>
</dbReference>
<dbReference type="Gramene" id="PGSC0003DMT400040709">
    <property type="protein sequence ID" value="PGSC0003DMT400040709"/>
    <property type="gene ID" value="PGSC0003DMG400015740"/>
</dbReference>
<reference evidence="5" key="1">
    <citation type="journal article" date="2011" name="Nature">
        <title>Genome sequence and analysis of the tuber crop potato.</title>
        <authorList>
            <consortium name="The Potato Genome Sequencing Consortium"/>
        </authorList>
    </citation>
    <scope>NUCLEOTIDE SEQUENCE [LARGE SCALE GENOMIC DNA]</scope>
    <source>
        <strain evidence="5">cv. DM1-3 516 R44</strain>
    </source>
</reference>
<accession>M1BA99</accession>
<feature type="domain" description="PA" evidence="3">
    <location>
        <begin position="85"/>
        <end position="157"/>
    </location>
</feature>
<dbReference type="EnsemblPlants" id="PGSC0003DMT400040709">
    <property type="protein sequence ID" value="PGSC0003DMT400040709"/>
    <property type="gene ID" value="PGSC0003DMG400015740"/>
</dbReference>
<dbReference type="PANTHER" id="PTHR10795">
    <property type="entry name" value="PROPROTEIN CONVERTASE SUBTILISIN/KEXIN"/>
    <property type="match status" value="1"/>
</dbReference>
<protein>
    <submittedName>
        <fullName evidence="4">Xylem serine proteinase 1</fullName>
    </submittedName>
</protein>
<comment type="similarity">
    <text evidence="1">Belongs to the peptidase S8 family.</text>
</comment>
<dbReference type="InParanoid" id="M1BA99"/>
<organism evidence="4 5">
    <name type="scientific">Solanum tuberosum</name>
    <name type="common">Potato</name>
    <dbReference type="NCBI Taxonomy" id="4113"/>
    <lineage>
        <taxon>Eukaryota</taxon>
        <taxon>Viridiplantae</taxon>
        <taxon>Streptophyta</taxon>
        <taxon>Embryophyta</taxon>
        <taxon>Tracheophyta</taxon>
        <taxon>Spermatophyta</taxon>
        <taxon>Magnoliopsida</taxon>
        <taxon>eudicotyledons</taxon>
        <taxon>Gunneridae</taxon>
        <taxon>Pentapetalae</taxon>
        <taxon>asterids</taxon>
        <taxon>lamiids</taxon>
        <taxon>Solanales</taxon>
        <taxon>Solanaceae</taxon>
        <taxon>Solanoideae</taxon>
        <taxon>Solaneae</taxon>
        <taxon>Solanum</taxon>
    </lineage>
</organism>
<name>M1BA99_SOLTU</name>
<dbReference type="Gene3D" id="3.50.30.30">
    <property type="match status" value="1"/>
</dbReference>
<keyword evidence="2" id="KW-0732">Signal</keyword>
<dbReference type="Proteomes" id="UP000011115">
    <property type="component" value="Unassembled WGS sequence"/>
</dbReference>
<evidence type="ECO:0000259" key="3">
    <source>
        <dbReference type="Pfam" id="PF02225"/>
    </source>
</evidence>
<dbReference type="STRING" id="4113.M1BA99"/>
<reference evidence="4" key="2">
    <citation type="submission" date="2015-06" db="UniProtKB">
        <authorList>
            <consortium name="EnsemblPlants"/>
        </authorList>
    </citation>
    <scope>IDENTIFICATION</scope>
    <source>
        <strain evidence="4">DM1-3 516 R44</strain>
    </source>
</reference>
<dbReference type="OMA" id="GMAMILM"/>
<dbReference type="PaxDb" id="4113-PGSC0003DMT400040709"/>
<sequence>MLCANFSGRKVKKSNKRINKLIVSCSAGNIGPLPGTVNNRDPWLLTVGESTTDRKLRAIVCLGDGKEIDGESGFQPKDFSETLLPLIRNVNDAFCSAEALENMNVKGKFVLCISDGNVTRIDKGHHVKDASGAGMIFMNDELRGFNISTEPQVVPAAHEVIQA</sequence>
<evidence type="ECO:0000313" key="5">
    <source>
        <dbReference type="Proteomes" id="UP000011115"/>
    </source>
</evidence>
<evidence type="ECO:0000256" key="1">
    <source>
        <dbReference type="ARBA" id="ARBA00011073"/>
    </source>
</evidence>
<dbReference type="InterPro" id="IPR045051">
    <property type="entry name" value="SBT"/>
</dbReference>
<proteinExistence type="inferred from homology"/>
<dbReference type="Pfam" id="PF02225">
    <property type="entry name" value="PA"/>
    <property type="match status" value="1"/>
</dbReference>
<dbReference type="eggNOG" id="ENOG502QPQR">
    <property type="taxonomic scope" value="Eukaryota"/>
</dbReference>
<evidence type="ECO:0000313" key="4">
    <source>
        <dbReference type="EnsemblPlants" id="PGSC0003DMT400040709"/>
    </source>
</evidence>
<keyword evidence="5" id="KW-1185">Reference proteome</keyword>
<dbReference type="CDD" id="cd02120">
    <property type="entry name" value="PA_subtilisin_like"/>
    <property type="match status" value="1"/>
</dbReference>